<dbReference type="AlphaFoldDB" id="A0A8X6NTF9"/>
<organism evidence="1 2">
    <name type="scientific">Nephila pilipes</name>
    <name type="common">Giant wood spider</name>
    <name type="synonym">Nephila maculata</name>
    <dbReference type="NCBI Taxonomy" id="299642"/>
    <lineage>
        <taxon>Eukaryota</taxon>
        <taxon>Metazoa</taxon>
        <taxon>Ecdysozoa</taxon>
        <taxon>Arthropoda</taxon>
        <taxon>Chelicerata</taxon>
        <taxon>Arachnida</taxon>
        <taxon>Araneae</taxon>
        <taxon>Araneomorphae</taxon>
        <taxon>Entelegynae</taxon>
        <taxon>Araneoidea</taxon>
        <taxon>Nephilidae</taxon>
        <taxon>Nephila</taxon>
    </lineage>
</organism>
<dbReference type="Proteomes" id="UP000887013">
    <property type="component" value="Unassembled WGS sequence"/>
</dbReference>
<name>A0A8X6NTF9_NEPPI</name>
<protein>
    <submittedName>
        <fullName evidence="1">Uncharacterized protein</fullName>
    </submittedName>
</protein>
<keyword evidence="2" id="KW-1185">Reference proteome</keyword>
<dbReference type="EMBL" id="BMAW01107705">
    <property type="protein sequence ID" value="GFT30540.1"/>
    <property type="molecule type" value="Genomic_DNA"/>
</dbReference>
<gene>
    <name evidence="1" type="ORF">NPIL_684351</name>
</gene>
<proteinExistence type="predicted"/>
<dbReference type="OrthoDB" id="10496207at2759"/>
<sequence>MGSEFHFLHPHNLSQTSRIEKKYFAIEGPSASFQLNFIFPADCICSILQFGIAFSFVSAASAGKTLFCKAQGEREKEQGLISSLDHVAALRPFAGHVQISPISSIPKGTFT</sequence>
<comment type="caution">
    <text evidence="1">The sequence shown here is derived from an EMBL/GenBank/DDBJ whole genome shotgun (WGS) entry which is preliminary data.</text>
</comment>
<evidence type="ECO:0000313" key="1">
    <source>
        <dbReference type="EMBL" id="GFT30540.1"/>
    </source>
</evidence>
<reference evidence="1" key="1">
    <citation type="submission" date="2020-08" db="EMBL/GenBank/DDBJ databases">
        <title>Multicomponent nature underlies the extraordinary mechanical properties of spider dragline silk.</title>
        <authorList>
            <person name="Kono N."/>
            <person name="Nakamura H."/>
            <person name="Mori M."/>
            <person name="Yoshida Y."/>
            <person name="Ohtoshi R."/>
            <person name="Malay A.D."/>
            <person name="Moran D.A.P."/>
            <person name="Tomita M."/>
            <person name="Numata K."/>
            <person name="Arakawa K."/>
        </authorList>
    </citation>
    <scope>NUCLEOTIDE SEQUENCE</scope>
</reference>
<evidence type="ECO:0000313" key="2">
    <source>
        <dbReference type="Proteomes" id="UP000887013"/>
    </source>
</evidence>
<accession>A0A8X6NTF9</accession>